<reference evidence="2" key="1">
    <citation type="journal article" date="2017" name="Nat. Ecol. Evol.">
        <title>Genome expansion and lineage-specific genetic innovations in the forest pathogenic fungi Armillaria.</title>
        <authorList>
            <person name="Sipos G."/>
            <person name="Prasanna A.N."/>
            <person name="Walter M.C."/>
            <person name="O'Connor E."/>
            <person name="Balint B."/>
            <person name="Krizsan K."/>
            <person name="Kiss B."/>
            <person name="Hess J."/>
            <person name="Varga T."/>
            <person name="Slot J."/>
            <person name="Riley R."/>
            <person name="Boka B."/>
            <person name="Rigling D."/>
            <person name="Barry K."/>
            <person name="Lee J."/>
            <person name="Mihaltcheva S."/>
            <person name="LaButti K."/>
            <person name="Lipzen A."/>
            <person name="Waldron R."/>
            <person name="Moloney N.M."/>
            <person name="Sperisen C."/>
            <person name="Kredics L."/>
            <person name="Vagvoelgyi C."/>
            <person name="Patrignani A."/>
            <person name="Fitzpatrick D."/>
            <person name="Nagy I."/>
            <person name="Doyle S."/>
            <person name="Anderson J.B."/>
            <person name="Grigoriev I.V."/>
            <person name="Gueldener U."/>
            <person name="Muensterkoetter M."/>
            <person name="Nagy L.G."/>
        </authorList>
    </citation>
    <scope>NUCLEOTIDE SEQUENCE [LARGE SCALE GENOMIC DNA]</scope>
    <source>
        <strain evidence="2">C18/9</strain>
    </source>
</reference>
<protein>
    <submittedName>
        <fullName evidence="1">Uncharacterized protein</fullName>
    </submittedName>
</protein>
<organism evidence="1 2">
    <name type="scientific">Armillaria ostoyae</name>
    <name type="common">Armillaria root rot fungus</name>
    <dbReference type="NCBI Taxonomy" id="47428"/>
    <lineage>
        <taxon>Eukaryota</taxon>
        <taxon>Fungi</taxon>
        <taxon>Dikarya</taxon>
        <taxon>Basidiomycota</taxon>
        <taxon>Agaricomycotina</taxon>
        <taxon>Agaricomycetes</taxon>
        <taxon>Agaricomycetidae</taxon>
        <taxon>Agaricales</taxon>
        <taxon>Marasmiineae</taxon>
        <taxon>Physalacriaceae</taxon>
        <taxon>Armillaria</taxon>
    </lineage>
</organism>
<dbReference type="AlphaFoldDB" id="A0A284R6H2"/>
<proteinExistence type="predicted"/>
<sequence>MSESILTLPIAQKSWASLDSILVAEIQEIFLNSPNPWRQIKAVPKLVEQVVMDVLQRELDVATPGEEYFTVCMKSLRALSEERDIFPESFQCANIIKKGELPFSGGGFTSYGRPSKAHEFSRFGILLMPWNSCTVSIHRLSTVTYEGAIFLSLSIAAVAWPISEPP</sequence>
<evidence type="ECO:0000313" key="2">
    <source>
        <dbReference type="Proteomes" id="UP000219338"/>
    </source>
</evidence>
<evidence type="ECO:0000313" key="1">
    <source>
        <dbReference type="EMBL" id="SJL04323.1"/>
    </source>
</evidence>
<gene>
    <name evidence="1" type="ORF">ARMOST_07689</name>
</gene>
<accession>A0A284R6H2</accession>
<name>A0A284R6H2_ARMOS</name>
<dbReference type="EMBL" id="FUEG01000005">
    <property type="protein sequence ID" value="SJL04323.1"/>
    <property type="molecule type" value="Genomic_DNA"/>
</dbReference>
<dbReference type="Proteomes" id="UP000219338">
    <property type="component" value="Unassembled WGS sequence"/>
</dbReference>
<keyword evidence="2" id="KW-1185">Reference proteome</keyword>